<accession>A0A8H7EPB4</accession>
<name>A0A8H7EPB4_9FUNG</name>
<feature type="non-terminal residue" evidence="8">
    <location>
        <position position="1"/>
    </location>
</feature>
<proteinExistence type="predicted"/>
<dbReference type="EMBL" id="JABAYA010000101">
    <property type="protein sequence ID" value="KAF7725228.1"/>
    <property type="molecule type" value="Genomic_DNA"/>
</dbReference>
<evidence type="ECO:0000256" key="4">
    <source>
        <dbReference type="ARBA" id="ARBA00023136"/>
    </source>
</evidence>
<feature type="transmembrane region" description="Helical" evidence="6">
    <location>
        <begin position="62"/>
        <end position="84"/>
    </location>
</feature>
<dbReference type="Proteomes" id="UP000605846">
    <property type="component" value="Unassembled WGS sequence"/>
</dbReference>
<evidence type="ECO:0000259" key="7">
    <source>
        <dbReference type="Pfam" id="PF01284"/>
    </source>
</evidence>
<reference evidence="8" key="1">
    <citation type="submission" date="2020-01" db="EMBL/GenBank/DDBJ databases">
        <title>Genome Sequencing of Three Apophysomyces-Like Fungal Strains Confirms a Novel Fungal Genus in the Mucoromycota with divergent Burkholderia-like Endosymbiotic Bacteria.</title>
        <authorList>
            <person name="Stajich J.E."/>
            <person name="Macias A.M."/>
            <person name="Carter-House D."/>
            <person name="Lovett B."/>
            <person name="Kasson L.R."/>
            <person name="Berry K."/>
            <person name="Grigoriev I."/>
            <person name="Chang Y."/>
            <person name="Spatafora J."/>
            <person name="Kasson M.T."/>
        </authorList>
    </citation>
    <scope>NUCLEOTIDE SEQUENCE</scope>
    <source>
        <strain evidence="8">NRRL A-21654</strain>
    </source>
</reference>
<evidence type="ECO:0000256" key="5">
    <source>
        <dbReference type="SAM" id="MobiDB-lite"/>
    </source>
</evidence>
<dbReference type="Pfam" id="PF01284">
    <property type="entry name" value="MARVEL"/>
    <property type="match status" value="1"/>
</dbReference>
<dbReference type="OrthoDB" id="2218151at2759"/>
<feature type="domain" description="MARVEL" evidence="7">
    <location>
        <begin position="24"/>
        <end position="174"/>
    </location>
</feature>
<feature type="transmembrane region" description="Helical" evidence="6">
    <location>
        <begin position="25"/>
        <end position="50"/>
    </location>
</feature>
<evidence type="ECO:0000256" key="2">
    <source>
        <dbReference type="ARBA" id="ARBA00022692"/>
    </source>
</evidence>
<comment type="subcellular location">
    <subcellularLocation>
        <location evidence="1">Membrane</location>
        <topology evidence="1">Multi-pass membrane protein</topology>
    </subcellularLocation>
</comment>
<dbReference type="GO" id="GO:0016020">
    <property type="term" value="C:membrane"/>
    <property type="evidence" value="ECO:0007669"/>
    <property type="project" value="UniProtKB-SubCell"/>
</dbReference>
<comment type="caution">
    <text evidence="8">The sequence shown here is derived from an EMBL/GenBank/DDBJ whole genome shotgun (WGS) entry which is preliminary data.</text>
</comment>
<sequence>MTRSVTLELPVSVPENMPHLTTVKLWLHLIQAVCILLTVVMVAPIMAIEIHYYGGSQAAPNFTIFVSVFTFLIPVCMAYFPWAYARKNKFKKIGKFFLKPRTNIIFDTFDACLWCAAGISLTVHATKPTHCDLDSNMVKTYGDTYVSAWTSQCNLAKAAAGFAWATCVLWLASLTCSLIMLWTEKQLIRNNLKEQENNRQTSLEMVEESYPEHAVAPQDEETANTQAPPSHDTQHVQS</sequence>
<evidence type="ECO:0000256" key="3">
    <source>
        <dbReference type="ARBA" id="ARBA00022989"/>
    </source>
</evidence>
<protein>
    <recommendedName>
        <fullName evidence="7">MARVEL domain-containing protein</fullName>
    </recommendedName>
</protein>
<keyword evidence="4 6" id="KW-0472">Membrane</keyword>
<keyword evidence="9" id="KW-1185">Reference proteome</keyword>
<organism evidence="8 9">
    <name type="scientific">Apophysomyces ossiformis</name>
    <dbReference type="NCBI Taxonomy" id="679940"/>
    <lineage>
        <taxon>Eukaryota</taxon>
        <taxon>Fungi</taxon>
        <taxon>Fungi incertae sedis</taxon>
        <taxon>Mucoromycota</taxon>
        <taxon>Mucoromycotina</taxon>
        <taxon>Mucoromycetes</taxon>
        <taxon>Mucorales</taxon>
        <taxon>Mucorineae</taxon>
        <taxon>Mucoraceae</taxon>
        <taxon>Apophysomyces</taxon>
    </lineage>
</organism>
<dbReference type="AlphaFoldDB" id="A0A8H7EPB4"/>
<feature type="transmembrane region" description="Helical" evidence="6">
    <location>
        <begin position="162"/>
        <end position="183"/>
    </location>
</feature>
<keyword evidence="2 6" id="KW-0812">Transmembrane</keyword>
<feature type="region of interest" description="Disordered" evidence="5">
    <location>
        <begin position="196"/>
        <end position="238"/>
    </location>
</feature>
<keyword evidence="3 6" id="KW-1133">Transmembrane helix</keyword>
<dbReference type="InterPro" id="IPR008253">
    <property type="entry name" value="Marvel"/>
</dbReference>
<evidence type="ECO:0000256" key="1">
    <source>
        <dbReference type="ARBA" id="ARBA00004141"/>
    </source>
</evidence>
<gene>
    <name evidence="8" type="ORF">EC973_000316</name>
</gene>
<evidence type="ECO:0000313" key="9">
    <source>
        <dbReference type="Proteomes" id="UP000605846"/>
    </source>
</evidence>
<evidence type="ECO:0000313" key="8">
    <source>
        <dbReference type="EMBL" id="KAF7725228.1"/>
    </source>
</evidence>
<evidence type="ECO:0000256" key="6">
    <source>
        <dbReference type="SAM" id="Phobius"/>
    </source>
</evidence>
<feature type="transmembrane region" description="Helical" evidence="6">
    <location>
        <begin position="104"/>
        <end position="125"/>
    </location>
</feature>